<feature type="chain" id="PRO_5016360045" evidence="1">
    <location>
        <begin position="22"/>
        <end position="149"/>
    </location>
</feature>
<organism evidence="2 3">
    <name type="scientific">Phenylobacterium deserti</name>
    <dbReference type="NCBI Taxonomy" id="1914756"/>
    <lineage>
        <taxon>Bacteria</taxon>
        <taxon>Pseudomonadati</taxon>
        <taxon>Pseudomonadota</taxon>
        <taxon>Alphaproteobacteria</taxon>
        <taxon>Caulobacterales</taxon>
        <taxon>Caulobacteraceae</taxon>
        <taxon>Phenylobacterium</taxon>
    </lineage>
</organism>
<evidence type="ECO:0000313" key="2">
    <source>
        <dbReference type="EMBL" id="RAK51998.1"/>
    </source>
</evidence>
<evidence type="ECO:0000313" key="3">
    <source>
        <dbReference type="Proteomes" id="UP000249725"/>
    </source>
</evidence>
<evidence type="ECO:0000256" key="1">
    <source>
        <dbReference type="SAM" id="SignalP"/>
    </source>
</evidence>
<dbReference type="OrthoDB" id="7433236at2"/>
<comment type="caution">
    <text evidence="2">The sequence shown here is derived from an EMBL/GenBank/DDBJ whole genome shotgun (WGS) entry which is preliminary data.</text>
</comment>
<gene>
    <name evidence="2" type="ORF">DJ018_12595</name>
</gene>
<protein>
    <submittedName>
        <fullName evidence="2">Uncharacterized protein</fullName>
    </submittedName>
</protein>
<name>A0A328AGN4_9CAUL</name>
<proteinExistence type="predicted"/>
<sequence>MRNAIILSVLLATTAAAPASAKPKLPPHSWGKPGISFLQYRTDTVECVYAASVSKVRVPMADIMILADDVDVRQYVDQAQIGRSAQAIRVAEQVAEALDACLAARGYRPFRLTDEQRATLRTYRAGMPARQQYLFRLAADPDVLIRQGL</sequence>
<keyword evidence="3" id="KW-1185">Reference proteome</keyword>
<dbReference type="RefSeq" id="WP_111515322.1">
    <property type="nucleotide sequence ID" value="NZ_QFYR01000003.1"/>
</dbReference>
<accession>A0A328AGN4</accession>
<reference evidence="3" key="1">
    <citation type="submission" date="2018-05" db="EMBL/GenBank/DDBJ databases">
        <authorList>
            <person name="Li X."/>
        </authorList>
    </citation>
    <scope>NUCLEOTIDE SEQUENCE [LARGE SCALE GENOMIC DNA]</scope>
    <source>
        <strain evidence="3">YIM 73061</strain>
    </source>
</reference>
<feature type="signal peptide" evidence="1">
    <location>
        <begin position="1"/>
        <end position="21"/>
    </location>
</feature>
<keyword evidence="1" id="KW-0732">Signal</keyword>
<dbReference type="AlphaFoldDB" id="A0A328AGN4"/>
<dbReference type="EMBL" id="QFYR01000003">
    <property type="protein sequence ID" value="RAK51998.1"/>
    <property type="molecule type" value="Genomic_DNA"/>
</dbReference>
<dbReference type="Proteomes" id="UP000249725">
    <property type="component" value="Unassembled WGS sequence"/>
</dbReference>